<dbReference type="InterPro" id="IPR029058">
    <property type="entry name" value="AB_hydrolase_fold"/>
</dbReference>
<comment type="caution">
    <text evidence="2">The sequence shown here is derived from an EMBL/GenBank/DDBJ whole genome shotgun (WGS) entry which is preliminary data.</text>
</comment>
<dbReference type="Pfam" id="PF03583">
    <property type="entry name" value="LIP"/>
    <property type="match status" value="1"/>
</dbReference>
<protein>
    <recommendedName>
        <fullName evidence="4">Secretory lipase</fullName>
    </recommendedName>
</protein>
<accession>A0A9X3X0R3</accession>
<dbReference type="Proteomes" id="UP001151081">
    <property type="component" value="Unassembled WGS sequence"/>
</dbReference>
<feature type="signal peptide" evidence="1">
    <location>
        <begin position="1"/>
        <end position="21"/>
    </location>
</feature>
<gene>
    <name evidence="2" type="ORF">KEG57_13675</name>
</gene>
<evidence type="ECO:0000313" key="3">
    <source>
        <dbReference type="Proteomes" id="UP001151081"/>
    </source>
</evidence>
<reference evidence="2 3" key="1">
    <citation type="submission" date="2021-04" db="EMBL/GenBank/DDBJ databases">
        <title>Genome analysis of Polyangium sp.</title>
        <authorList>
            <person name="Li Y."/>
            <person name="Wang J."/>
        </authorList>
    </citation>
    <scope>NUCLEOTIDE SEQUENCE [LARGE SCALE GENOMIC DNA]</scope>
    <source>
        <strain evidence="2 3">SDU14</strain>
    </source>
</reference>
<organism evidence="2 3">
    <name type="scientific">Polyangium jinanense</name>
    <dbReference type="NCBI Taxonomy" id="2829994"/>
    <lineage>
        <taxon>Bacteria</taxon>
        <taxon>Pseudomonadati</taxon>
        <taxon>Myxococcota</taxon>
        <taxon>Polyangia</taxon>
        <taxon>Polyangiales</taxon>
        <taxon>Polyangiaceae</taxon>
        <taxon>Polyangium</taxon>
    </lineage>
</organism>
<proteinExistence type="predicted"/>
<dbReference type="RefSeq" id="WP_272420226.1">
    <property type="nucleotide sequence ID" value="NZ_JAGTJJ010000005.1"/>
</dbReference>
<keyword evidence="1" id="KW-0732">Signal</keyword>
<dbReference type="Gene3D" id="3.40.50.1820">
    <property type="entry name" value="alpha/beta hydrolase"/>
    <property type="match status" value="2"/>
</dbReference>
<dbReference type="GO" id="GO:0016042">
    <property type="term" value="P:lipid catabolic process"/>
    <property type="evidence" value="ECO:0007669"/>
    <property type="project" value="InterPro"/>
</dbReference>
<feature type="chain" id="PRO_5040932933" description="Secretory lipase" evidence="1">
    <location>
        <begin position="22"/>
        <end position="476"/>
    </location>
</feature>
<dbReference type="PROSITE" id="PS51257">
    <property type="entry name" value="PROKAR_LIPOPROTEIN"/>
    <property type="match status" value="1"/>
</dbReference>
<name>A0A9X3X0R3_9BACT</name>
<dbReference type="EMBL" id="JAGTJJ010000005">
    <property type="protein sequence ID" value="MDC3981557.1"/>
    <property type="molecule type" value="Genomic_DNA"/>
</dbReference>
<dbReference type="AlphaFoldDB" id="A0A9X3X0R3"/>
<dbReference type="InterPro" id="IPR005152">
    <property type="entry name" value="Lipase_secreted"/>
</dbReference>
<sequence>MRHLFARRARGILFGSTLALAACGGEDTPPPSVPGAPETPAPEIAGTPETDALADAPARCGQPDHAWKRDLALGEITTHRPTATYPKGLLDALAGEVLGDLPVSLQYDVVTHVFTYVTQDRGKPVEATALVAWPTTVPEGAEALPTLMVLHGTSGFTDGCGPSAETDTAALAAALASIGYIVVAPDYIGLKNEEPPTGFLHPYLVGQATAIASLDAARAVLRLPEEIREGGARPSTRLAVVGGSQGGHAALWVDRLAPYYAREFDVVGIATTVPPADLIGEGTLALTTRRNSTDNMVAFYGASAGWYGAEGKLAEVLLPPLDQDVVEALGAGCDPGDFLAGKEMLSSIFQPAVLDAAASGTLDELAPWGCMAAENGLTTTSVSRIQKDAESYGILFVTGEADTLVDTPTERAAFASLCEAGMPMRYLECAGASHTKATTWALPEILTFLGDRVAGKPFEKSCSTSAPATCAGTPAP</sequence>
<evidence type="ECO:0008006" key="4">
    <source>
        <dbReference type="Google" id="ProtNLM"/>
    </source>
</evidence>
<dbReference type="PANTHER" id="PTHR34853">
    <property type="match status" value="1"/>
</dbReference>
<keyword evidence="3" id="KW-1185">Reference proteome</keyword>
<dbReference type="SUPFAM" id="SSF53474">
    <property type="entry name" value="alpha/beta-Hydrolases"/>
    <property type="match status" value="1"/>
</dbReference>
<evidence type="ECO:0000256" key="1">
    <source>
        <dbReference type="SAM" id="SignalP"/>
    </source>
</evidence>
<dbReference type="PANTHER" id="PTHR34853:SF1">
    <property type="entry name" value="LIPASE 5"/>
    <property type="match status" value="1"/>
</dbReference>
<dbReference type="GO" id="GO:0004806">
    <property type="term" value="F:triacylglycerol lipase activity"/>
    <property type="evidence" value="ECO:0007669"/>
    <property type="project" value="InterPro"/>
</dbReference>
<evidence type="ECO:0000313" key="2">
    <source>
        <dbReference type="EMBL" id="MDC3981557.1"/>
    </source>
</evidence>